<comment type="caution">
    <text evidence="2">The sequence shown here is derived from an EMBL/GenBank/DDBJ whole genome shotgun (WGS) entry which is preliminary data.</text>
</comment>
<reference evidence="2 3" key="1">
    <citation type="submission" date="2024-05" db="EMBL/GenBank/DDBJ databases">
        <title>The nuclear and mitochondrial genome assemblies of Tetragonisca angustula (Apidae: Meliponini), a tiny yet remarkable pollinator in the Neotropics.</title>
        <authorList>
            <person name="Ferrari R."/>
            <person name="Ricardo P.C."/>
            <person name="Dias F.C."/>
            <person name="Araujo N.S."/>
            <person name="Soares D.O."/>
            <person name="Zhou Q.-S."/>
            <person name="Zhu C.-D."/>
            <person name="Coutinho L."/>
            <person name="Airas M.C."/>
            <person name="Batista T.M."/>
        </authorList>
    </citation>
    <scope>NUCLEOTIDE SEQUENCE [LARGE SCALE GENOMIC DNA]</scope>
    <source>
        <strain evidence="2">ASF017062</strain>
        <tissue evidence="2">Abdomen</tissue>
    </source>
</reference>
<protein>
    <submittedName>
        <fullName evidence="2">Uncharacterized protein</fullName>
    </submittedName>
</protein>
<feature type="region of interest" description="Disordered" evidence="1">
    <location>
        <begin position="76"/>
        <end position="109"/>
    </location>
</feature>
<dbReference type="EMBL" id="JAWNGG020000050">
    <property type="protein sequence ID" value="KAK9305496.1"/>
    <property type="molecule type" value="Genomic_DNA"/>
</dbReference>
<dbReference type="AlphaFoldDB" id="A0AAW1A6D6"/>
<evidence type="ECO:0000313" key="3">
    <source>
        <dbReference type="Proteomes" id="UP001432146"/>
    </source>
</evidence>
<evidence type="ECO:0000256" key="1">
    <source>
        <dbReference type="SAM" id="MobiDB-lite"/>
    </source>
</evidence>
<proteinExistence type="predicted"/>
<evidence type="ECO:0000313" key="2">
    <source>
        <dbReference type="EMBL" id="KAK9305496.1"/>
    </source>
</evidence>
<dbReference type="Proteomes" id="UP001432146">
    <property type="component" value="Unassembled WGS sequence"/>
</dbReference>
<name>A0AAW1A6D6_9HYME</name>
<accession>A0AAW1A6D6</accession>
<keyword evidence="3" id="KW-1185">Reference proteome</keyword>
<sequence>MSTSECNWEPMIQPDEIDAVQVEETIPGKPIAPERATRNMKRKDPEHARLEFASQLAAPVTTARAPLYLDQTSRASLERATPIGHDHGAGPSALRSDWPARPRSGVSNPVRRQTWPWNGCGSLAADGTLLSLLLLLLLLPPCCCSK</sequence>
<gene>
    <name evidence="2" type="ORF">QLX08_003508</name>
</gene>
<organism evidence="2 3">
    <name type="scientific">Tetragonisca angustula</name>
    <dbReference type="NCBI Taxonomy" id="166442"/>
    <lineage>
        <taxon>Eukaryota</taxon>
        <taxon>Metazoa</taxon>
        <taxon>Ecdysozoa</taxon>
        <taxon>Arthropoda</taxon>
        <taxon>Hexapoda</taxon>
        <taxon>Insecta</taxon>
        <taxon>Pterygota</taxon>
        <taxon>Neoptera</taxon>
        <taxon>Endopterygota</taxon>
        <taxon>Hymenoptera</taxon>
        <taxon>Apocrita</taxon>
        <taxon>Aculeata</taxon>
        <taxon>Apoidea</taxon>
        <taxon>Anthophila</taxon>
        <taxon>Apidae</taxon>
        <taxon>Tetragonisca</taxon>
    </lineage>
</organism>